<name>A0A8S5N1J8_9CAUD</name>
<proteinExistence type="predicted"/>
<accession>A0A8S5N1J8</accession>
<evidence type="ECO:0000313" key="1">
    <source>
        <dbReference type="EMBL" id="DAD88489.1"/>
    </source>
</evidence>
<reference evidence="1" key="1">
    <citation type="journal article" date="2021" name="Proc. Natl. Acad. Sci. U.S.A.">
        <title>A Catalog of Tens of Thousands of Viruses from Human Metagenomes Reveals Hidden Associations with Chronic Diseases.</title>
        <authorList>
            <person name="Tisza M.J."/>
            <person name="Buck C.B."/>
        </authorList>
    </citation>
    <scope>NUCLEOTIDE SEQUENCE</scope>
    <source>
        <strain evidence="1">Cttxo15</strain>
    </source>
</reference>
<dbReference type="EMBL" id="BK015041">
    <property type="protein sequence ID" value="DAD88489.1"/>
    <property type="molecule type" value="Genomic_DNA"/>
</dbReference>
<protein>
    <submittedName>
        <fullName evidence="1">PHD finger protein 12, Paired-Peptide Complex, Amphipathic Helix motif</fullName>
    </submittedName>
</protein>
<sequence length="35" mass="4368">MLYHIYLSINPLQFELPYSHLFFFPQIYYKSIDPE</sequence>
<organism evidence="1">
    <name type="scientific">Podoviridae sp. cttxo15</name>
    <dbReference type="NCBI Taxonomy" id="2826584"/>
    <lineage>
        <taxon>Viruses</taxon>
        <taxon>Duplodnaviria</taxon>
        <taxon>Heunggongvirae</taxon>
        <taxon>Uroviricota</taxon>
        <taxon>Caudoviricetes</taxon>
    </lineage>
</organism>